<feature type="transmembrane region" description="Helical" evidence="2">
    <location>
        <begin position="116"/>
        <end position="136"/>
    </location>
</feature>
<feature type="transmembrane region" description="Helical" evidence="2">
    <location>
        <begin position="281"/>
        <end position="301"/>
    </location>
</feature>
<dbReference type="PANTHER" id="PTHR23524:SF1">
    <property type="entry name" value="MRH DOMAIN-CONTAINING PROTEIN-RELATED"/>
    <property type="match status" value="1"/>
</dbReference>
<feature type="transmembrane region" description="Helical" evidence="2">
    <location>
        <begin position="201"/>
        <end position="221"/>
    </location>
</feature>
<dbReference type="EMBL" id="JBFXLT010000173">
    <property type="protein sequence ID" value="KAL2802606.1"/>
    <property type="molecule type" value="Genomic_DNA"/>
</dbReference>
<evidence type="ECO:0000313" key="3">
    <source>
        <dbReference type="EMBL" id="KAL2802606.1"/>
    </source>
</evidence>
<accession>A0ABR4GUR3</accession>
<comment type="subcellular location">
    <subcellularLocation>
        <location evidence="1">Membrane</location>
        <topology evidence="1">Multi-pass membrane protein</topology>
    </subcellularLocation>
</comment>
<protein>
    <submittedName>
        <fullName evidence="3">Major facilitator superfamily domain-containing protein</fullName>
    </submittedName>
</protein>
<keyword evidence="2" id="KW-0812">Transmembrane</keyword>
<feature type="transmembrane region" description="Helical" evidence="2">
    <location>
        <begin position="55"/>
        <end position="74"/>
    </location>
</feature>
<organism evidence="3 4">
    <name type="scientific">Aspergillus granulosus</name>
    <dbReference type="NCBI Taxonomy" id="176169"/>
    <lineage>
        <taxon>Eukaryota</taxon>
        <taxon>Fungi</taxon>
        <taxon>Dikarya</taxon>
        <taxon>Ascomycota</taxon>
        <taxon>Pezizomycotina</taxon>
        <taxon>Eurotiomycetes</taxon>
        <taxon>Eurotiomycetidae</taxon>
        <taxon>Eurotiales</taxon>
        <taxon>Aspergillaceae</taxon>
        <taxon>Aspergillus</taxon>
        <taxon>Aspergillus subgen. Nidulantes</taxon>
    </lineage>
</organism>
<feature type="transmembrane region" description="Helical" evidence="2">
    <location>
        <begin position="335"/>
        <end position="357"/>
    </location>
</feature>
<proteinExistence type="predicted"/>
<feature type="transmembrane region" description="Helical" evidence="2">
    <location>
        <begin position="86"/>
        <end position="104"/>
    </location>
</feature>
<evidence type="ECO:0000256" key="1">
    <source>
        <dbReference type="ARBA" id="ARBA00004141"/>
    </source>
</evidence>
<comment type="caution">
    <text evidence="3">The sequence shown here is derived from an EMBL/GenBank/DDBJ whole genome shotgun (WGS) entry which is preliminary data.</text>
</comment>
<gene>
    <name evidence="3" type="ORF">BJX63DRAFT_106419</name>
</gene>
<dbReference type="Proteomes" id="UP001610334">
    <property type="component" value="Unassembled WGS sequence"/>
</dbReference>
<keyword evidence="2" id="KW-0472">Membrane</keyword>
<sequence>MMASRRPMFTASWTQTFTYLLGVCPFSIAFLVFINSSISFVVTDLIDLHDGEGDAVGTLGFADELLALAACPLWGVLSDRIGVRQVCTAGYAIIALALVLFVQAKNIYPQLLLGRLLFSLGGAAVSTMVTAVLPIVTADSPNPSIEGAESESREGGAPSSRLAGYVGMCAGCGALISLSILLPLPAHFQQLGFSPQEAIQYSYYAAAVVALFVSVSCFIGLRDLPGEDGKAWTSLWTTSQPEFQLSITRKHSVSTMIKTQMPYLYQFGSAIALGFHNRDIFVGYLGGFVARASSVGISLFIPLSVNSYYLKSGLCDGRPSEDASPGDIKRSCPKAYVLAAILTGVSQLIALIAAPAFGYWSEKSRQYHLPLLVACVAGVVGYLTLALLPSLEFQGERGNPGIFVVMALVGISQIGAIVCSLSVLSNGILGLTSPGREDIAALETDDEHVSGTDQASDEQQALLAPSAGRNQQQTSHLKGSIAGAYSLFGGVGILLLTKLGGLLFDVLSSDAPFYIMAGFNGALLVVGVLSGLVINWRTCASR</sequence>
<evidence type="ECO:0000256" key="2">
    <source>
        <dbReference type="SAM" id="Phobius"/>
    </source>
</evidence>
<name>A0ABR4GUR3_9EURO</name>
<dbReference type="SUPFAM" id="SSF103473">
    <property type="entry name" value="MFS general substrate transporter"/>
    <property type="match status" value="1"/>
</dbReference>
<reference evidence="3 4" key="1">
    <citation type="submission" date="2024-07" db="EMBL/GenBank/DDBJ databases">
        <title>Section-level genome sequencing and comparative genomics of Aspergillus sections Usti and Cavernicolus.</title>
        <authorList>
            <consortium name="Lawrence Berkeley National Laboratory"/>
            <person name="Nybo J.L."/>
            <person name="Vesth T.C."/>
            <person name="Theobald S."/>
            <person name="Frisvad J.C."/>
            <person name="Larsen T.O."/>
            <person name="Kjaerboelling I."/>
            <person name="Rothschild-Mancinelli K."/>
            <person name="Lyhne E.K."/>
            <person name="Kogle M.E."/>
            <person name="Barry K."/>
            <person name="Clum A."/>
            <person name="Na H."/>
            <person name="Ledsgaard L."/>
            <person name="Lin J."/>
            <person name="Lipzen A."/>
            <person name="Kuo A."/>
            <person name="Riley R."/>
            <person name="Mondo S."/>
            <person name="Labutti K."/>
            <person name="Haridas S."/>
            <person name="Pangalinan J."/>
            <person name="Salamov A.A."/>
            <person name="Simmons B.A."/>
            <person name="Magnuson J.K."/>
            <person name="Chen J."/>
            <person name="Drula E."/>
            <person name="Henrissat B."/>
            <person name="Wiebenga A."/>
            <person name="Lubbers R.J."/>
            <person name="Gomes A.C."/>
            <person name="Makela M.R."/>
            <person name="Stajich J."/>
            <person name="Grigoriev I.V."/>
            <person name="Mortensen U.H."/>
            <person name="De Vries R.P."/>
            <person name="Baker S.E."/>
            <person name="Andersen M.R."/>
        </authorList>
    </citation>
    <scope>NUCLEOTIDE SEQUENCE [LARGE SCALE GENOMIC DNA]</scope>
    <source>
        <strain evidence="3 4">CBS 588.65</strain>
    </source>
</reference>
<dbReference type="Gene3D" id="1.20.1250.20">
    <property type="entry name" value="MFS general substrate transporter like domains"/>
    <property type="match status" value="1"/>
</dbReference>
<feature type="transmembrane region" description="Helical" evidence="2">
    <location>
        <begin position="369"/>
        <end position="389"/>
    </location>
</feature>
<keyword evidence="4" id="KW-1185">Reference proteome</keyword>
<evidence type="ECO:0000313" key="4">
    <source>
        <dbReference type="Proteomes" id="UP001610334"/>
    </source>
</evidence>
<feature type="transmembrane region" description="Helical" evidence="2">
    <location>
        <begin position="401"/>
        <end position="424"/>
    </location>
</feature>
<feature type="transmembrane region" description="Helical" evidence="2">
    <location>
        <begin position="20"/>
        <end position="43"/>
    </location>
</feature>
<keyword evidence="2" id="KW-1133">Transmembrane helix</keyword>
<feature type="transmembrane region" description="Helical" evidence="2">
    <location>
        <begin position="162"/>
        <end position="181"/>
    </location>
</feature>
<feature type="transmembrane region" description="Helical" evidence="2">
    <location>
        <begin position="513"/>
        <end position="536"/>
    </location>
</feature>
<dbReference type="Pfam" id="PF07690">
    <property type="entry name" value="MFS_1"/>
    <property type="match status" value="1"/>
</dbReference>
<dbReference type="InterPro" id="IPR011701">
    <property type="entry name" value="MFS"/>
</dbReference>
<dbReference type="PANTHER" id="PTHR23524">
    <property type="entry name" value="TRANSPORTER, PUTATIVE (AFU_ORTHOLOGUE AFUA_8G04850)-RELATED"/>
    <property type="match status" value="1"/>
</dbReference>
<dbReference type="InterPro" id="IPR036259">
    <property type="entry name" value="MFS_trans_sf"/>
</dbReference>
<feature type="transmembrane region" description="Helical" evidence="2">
    <location>
        <begin position="485"/>
        <end position="507"/>
    </location>
</feature>